<organism evidence="1 2">
    <name type="scientific">Candidatus Methanogaster sp</name>
    <dbReference type="NCBI Taxonomy" id="3386292"/>
    <lineage>
        <taxon>Archaea</taxon>
        <taxon>Methanobacteriati</taxon>
        <taxon>Methanobacteriota</taxon>
        <taxon>Stenosarchaea group</taxon>
        <taxon>Methanomicrobia</taxon>
        <taxon>Methanosarcinales</taxon>
        <taxon>ANME-2 cluster</taxon>
        <taxon>Candidatus Methanogasteraceae</taxon>
        <taxon>Candidatus Methanogaster</taxon>
    </lineage>
</organism>
<protein>
    <submittedName>
        <fullName evidence="1">Uncharacterized protein</fullName>
    </submittedName>
</protein>
<name>A0AC61KXY1_9EURY</name>
<accession>A0AC61KXY1</accession>
<evidence type="ECO:0000313" key="1">
    <source>
        <dbReference type="EMBL" id="PXF56480.1"/>
    </source>
</evidence>
<comment type="caution">
    <text evidence="1">The sequence shown here is derived from an EMBL/GenBank/DDBJ whole genome shotgun (WGS) entry which is preliminary data.</text>
</comment>
<dbReference type="EMBL" id="PQXF01000102">
    <property type="protein sequence ID" value="PXF56480.1"/>
    <property type="molecule type" value="Genomic_DNA"/>
</dbReference>
<evidence type="ECO:0000313" key="2">
    <source>
        <dbReference type="Proteomes" id="UP000248329"/>
    </source>
</evidence>
<dbReference type="Proteomes" id="UP000248329">
    <property type="component" value="Unassembled WGS sequence"/>
</dbReference>
<gene>
    <name evidence="1" type="ORF">C4B59_16825</name>
</gene>
<proteinExistence type="predicted"/>
<sequence length="80" mass="9309">MNAAIQININTTPFILDELDHMVDEKIFPSKNDAINEAFHLLIRKYRLSKIEKKIDSVRMDTENFRSVAEAVLSSREEED</sequence>
<reference evidence="1" key="1">
    <citation type="submission" date="2018-01" db="EMBL/GenBank/DDBJ databases">
        <authorList>
            <person name="Krukenberg V."/>
        </authorList>
    </citation>
    <scope>NUCLEOTIDE SEQUENCE</scope>
    <source>
        <strain evidence="1">E20ANME2</strain>
    </source>
</reference>